<reference evidence="2 3" key="1">
    <citation type="submission" date="2020-04" db="EMBL/GenBank/DDBJ databases">
        <authorList>
            <person name="Liu S."/>
        </authorList>
    </citation>
    <scope>NUCLEOTIDE SEQUENCE [LARGE SCALE GENOMIC DNA]</scope>
    <source>
        <strain evidence="2 3">CGMCC 1.15091</strain>
    </source>
</reference>
<protein>
    <submittedName>
        <fullName evidence="2">Uncharacterized protein</fullName>
    </submittedName>
</protein>
<keyword evidence="1" id="KW-0472">Membrane</keyword>
<name>A0ABX1JUD5_9MICC</name>
<sequence>MPNVLDAVGLITEVLTWVVLGPGLLLLAGGVVRLAGARWCSADGVAFVDGRRRGVRWFDHKHGFLEGVFAAGDGADLAAGADVPVFYDAR</sequence>
<accession>A0ABX1JUD5</accession>
<gene>
    <name evidence="2" type="ORF">HER39_14670</name>
</gene>
<evidence type="ECO:0000313" key="2">
    <source>
        <dbReference type="EMBL" id="NKX51785.1"/>
    </source>
</evidence>
<keyword evidence="1" id="KW-0812">Transmembrane</keyword>
<dbReference type="Proteomes" id="UP000523795">
    <property type="component" value="Unassembled WGS sequence"/>
</dbReference>
<dbReference type="EMBL" id="JAAZSR010000307">
    <property type="protein sequence ID" value="NKX51785.1"/>
    <property type="molecule type" value="Genomic_DNA"/>
</dbReference>
<feature type="transmembrane region" description="Helical" evidence="1">
    <location>
        <begin position="14"/>
        <end position="32"/>
    </location>
</feature>
<organism evidence="2 3">
    <name type="scientific">Arthrobacter deserti</name>
    <dbReference type="NCBI Taxonomy" id="1742687"/>
    <lineage>
        <taxon>Bacteria</taxon>
        <taxon>Bacillati</taxon>
        <taxon>Actinomycetota</taxon>
        <taxon>Actinomycetes</taxon>
        <taxon>Micrococcales</taxon>
        <taxon>Micrococcaceae</taxon>
        <taxon>Arthrobacter</taxon>
    </lineage>
</organism>
<proteinExistence type="predicted"/>
<feature type="non-terminal residue" evidence="2">
    <location>
        <position position="90"/>
    </location>
</feature>
<keyword evidence="1" id="KW-1133">Transmembrane helix</keyword>
<comment type="caution">
    <text evidence="2">The sequence shown here is derived from an EMBL/GenBank/DDBJ whole genome shotgun (WGS) entry which is preliminary data.</text>
</comment>
<evidence type="ECO:0000313" key="3">
    <source>
        <dbReference type="Proteomes" id="UP000523795"/>
    </source>
</evidence>
<evidence type="ECO:0000256" key="1">
    <source>
        <dbReference type="SAM" id="Phobius"/>
    </source>
</evidence>
<keyword evidence="3" id="KW-1185">Reference proteome</keyword>